<sequence>MLQDNFISSFDISEKITFTACYEHNSLSFRTSSTSTTDSVNICFRIFRYIIIHNKGNIFHIESTCRNIGRDEDITKPILK</sequence>
<evidence type="ECO:0000313" key="1">
    <source>
        <dbReference type="EMBL" id="EKD29244.1"/>
    </source>
</evidence>
<gene>
    <name evidence="1" type="ORF">ACD_78C00464G0001</name>
</gene>
<name>K1YVI7_9BACT</name>
<protein>
    <submittedName>
        <fullName evidence="1">Uncharacterized protein</fullName>
    </submittedName>
</protein>
<dbReference type="AntiFam" id="ANF00149">
    <property type="entry name" value="Shadow ORF (opposite cshA)"/>
</dbReference>
<proteinExistence type="predicted"/>
<dbReference type="EMBL" id="AMFJ01034464">
    <property type="protein sequence ID" value="EKD29244.1"/>
    <property type="molecule type" value="Genomic_DNA"/>
</dbReference>
<organism evidence="1">
    <name type="scientific">uncultured bacterium</name>
    <name type="common">gcode 4</name>
    <dbReference type="NCBI Taxonomy" id="1234023"/>
    <lineage>
        <taxon>Bacteria</taxon>
        <taxon>environmental samples</taxon>
    </lineage>
</organism>
<reference evidence="1" key="1">
    <citation type="journal article" date="2012" name="Science">
        <title>Fermentation, hydrogen, and sulfur metabolism in multiple uncultivated bacterial phyla.</title>
        <authorList>
            <person name="Wrighton K.C."/>
            <person name="Thomas B.C."/>
            <person name="Sharon I."/>
            <person name="Miller C.S."/>
            <person name="Castelle C.J."/>
            <person name="VerBerkmoes N.C."/>
            <person name="Wilkins M.J."/>
            <person name="Hettich R.L."/>
            <person name="Lipton M.S."/>
            <person name="Williams K.H."/>
            <person name="Long P.E."/>
            <person name="Banfield J.F."/>
        </authorList>
    </citation>
    <scope>NUCLEOTIDE SEQUENCE [LARGE SCALE GENOMIC DNA]</scope>
</reference>
<feature type="non-terminal residue" evidence="1">
    <location>
        <position position="80"/>
    </location>
</feature>
<accession>K1YVI7</accession>
<comment type="caution">
    <text evidence="1">The sequence shown here is derived from an EMBL/GenBank/DDBJ whole genome shotgun (WGS) entry which is preliminary data.</text>
</comment>
<dbReference type="AlphaFoldDB" id="K1YVI7"/>